<name>A0A085WER8_9BACT</name>
<evidence type="ECO:0000313" key="2">
    <source>
        <dbReference type="Proteomes" id="UP000028725"/>
    </source>
</evidence>
<gene>
    <name evidence="1" type="ORF">DB31_1246</name>
</gene>
<organism evidence="1 2">
    <name type="scientific">Hyalangium minutum</name>
    <dbReference type="NCBI Taxonomy" id="394096"/>
    <lineage>
        <taxon>Bacteria</taxon>
        <taxon>Pseudomonadati</taxon>
        <taxon>Myxococcota</taxon>
        <taxon>Myxococcia</taxon>
        <taxon>Myxococcales</taxon>
        <taxon>Cystobacterineae</taxon>
        <taxon>Archangiaceae</taxon>
        <taxon>Hyalangium</taxon>
    </lineage>
</organism>
<dbReference type="Proteomes" id="UP000028725">
    <property type="component" value="Unassembled WGS sequence"/>
</dbReference>
<comment type="caution">
    <text evidence="1">The sequence shown here is derived from an EMBL/GenBank/DDBJ whole genome shotgun (WGS) entry which is preliminary data.</text>
</comment>
<accession>A0A085WER8</accession>
<evidence type="ECO:0000313" key="1">
    <source>
        <dbReference type="EMBL" id="KFE66181.1"/>
    </source>
</evidence>
<protein>
    <submittedName>
        <fullName evidence="1">Uncharacterized protein</fullName>
    </submittedName>
</protein>
<dbReference type="AlphaFoldDB" id="A0A085WER8"/>
<reference evidence="1 2" key="1">
    <citation type="submission" date="2014-04" db="EMBL/GenBank/DDBJ databases">
        <title>Genome assembly of Hyalangium minutum DSM 14724.</title>
        <authorList>
            <person name="Sharma G."/>
            <person name="Subramanian S."/>
        </authorList>
    </citation>
    <scope>NUCLEOTIDE SEQUENCE [LARGE SCALE GENOMIC DNA]</scope>
    <source>
        <strain evidence="1 2">DSM 14724</strain>
    </source>
</reference>
<dbReference type="EMBL" id="JMCB01000011">
    <property type="protein sequence ID" value="KFE66181.1"/>
    <property type="molecule type" value="Genomic_DNA"/>
</dbReference>
<dbReference type="STRING" id="394096.DB31_1246"/>
<keyword evidence="2" id="KW-1185">Reference proteome</keyword>
<proteinExistence type="predicted"/>
<sequence length="165" mass="17926">MLPSPPCAIRRRGMLSLLESGQAPSGCAGPPSLARFASAVPKSKELRESAPVLPVGADGRLLWAALSCGERGLGGCPCTAVLPVVLSTVSLPPVPRDFPRVAAATARSILRENPNRWMERGSRGRWPRRRCPCWWTYGRPGAGHAGWWLPCWKQWGSRRRGGSSF</sequence>